<dbReference type="PANTHER" id="PTHR30246:SF1">
    <property type="entry name" value="2-DEHYDRO-3-DEOXY-6-PHOSPHOGALACTONATE ALDOLASE-RELATED"/>
    <property type="match status" value="1"/>
</dbReference>
<dbReference type="Gene3D" id="3.20.20.70">
    <property type="entry name" value="Aldolase class I"/>
    <property type="match status" value="1"/>
</dbReference>
<evidence type="ECO:0000256" key="5">
    <source>
        <dbReference type="ARBA" id="ARBA00023277"/>
    </source>
</evidence>
<accession>A0A645FYJ8</accession>
<dbReference type="AlphaFoldDB" id="A0A645FYJ8"/>
<proteinExistence type="inferred from homology"/>
<dbReference type="InterPro" id="IPR013785">
    <property type="entry name" value="Aldolase_TIM"/>
</dbReference>
<name>A0A645FYJ8_9ZZZZ</name>
<dbReference type="CDD" id="cd00452">
    <property type="entry name" value="KDPG_aldolase"/>
    <property type="match status" value="1"/>
</dbReference>
<organism evidence="6">
    <name type="scientific">bioreactor metagenome</name>
    <dbReference type="NCBI Taxonomy" id="1076179"/>
    <lineage>
        <taxon>unclassified sequences</taxon>
        <taxon>metagenomes</taxon>
        <taxon>ecological metagenomes</taxon>
    </lineage>
</organism>
<protein>
    <submittedName>
        <fullName evidence="6">KHG/KDPG aldolase</fullName>
    </submittedName>
</protein>
<dbReference type="EMBL" id="VSSQ01064005">
    <property type="protein sequence ID" value="MPN16983.1"/>
    <property type="molecule type" value="Genomic_DNA"/>
</dbReference>
<keyword evidence="5" id="KW-0119">Carbohydrate metabolism</keyword>
<gene>
    <name evidence="6" type="primary">kdgA_11</name>
    <name evidence="6" type="ORF">SDC9_164332</name>
</gene>
<dbReference type="GO" id="GO:0016829">
    <property type="term" value="F:lyase activity"/>
    <property type="evidence" value="ECO:0007669"/>
    <property type="project" value="UniProtKB-KW"/>
</dbReference>
<evidence type="ECO:0000256" key="3">
    <source>
        <dbReference type="ARBA" id="ARBA00011233"/>
    </source>
</evidence>
<evidence type="ECO:0000313" key="6">
    <source>
        <dbReference type="EMBL" id="MPN16983.1"/>
    </source>
</evidence>
<evidence type="ECO:0000256" key="1">
    <source>
        <dbReference type="ARBA" id="ARBA00004761"/>
    </source>
</evidence>
<comment type="similarity">
    <text evidence="2">Belongs to the KHG/KDPG aldolase family.</text>
</comment>
<comment type="subunit">
    <text evidence="3">Homotrimer.</text>
</comment>
<dbReference type="Pfam" id="PF01081">
    <property type="entry name" value="Aldolase"/>
    <property type="match status" value="1"/>
</dbReference>
<comment type="caution">
    <text evidence="6">The sequence shown here is derived from an EMBL/GenBank/DDBJ whole genome shotgun (WGS) entry which is preliminary data.</text>
</comment>
<dbReference type="NCBIfam" id="TIGR01182">
    <property type="entry name" value="eda"/>
    <property type="match status" value="1"/>
</dbReference>
<dbReference type="PANTHER" id="PTHR30246">
    <property type="entry name" value="2-KETO-3-DEOXY-6-PHOSPHOGLUCONATE ALDOLASE"/>
    <property type="match status" value="1"/>
</dbReference>
<sequence>MTNKKADLLPLILESGVCAIVRGIAPDSLLCVAQALLEGGVNMIEVTFNTPGAVEMIRTLAANLGGSMAVGAGTVLDPETARTAILAGASFVLSPSLNVNTMRMCQRYGVLPVPGVMTPTEIVSAWENGARIVKLFPAGALGARYLKEVKGPLDQVEFMVVGGIDAHNIGDFIRAGACSVGIGSSLVDKKLVAAGEFSEITRRAAELAEAVKAARA</sequence>
<keyword evidence="4" id="KW-0456">Lyase</keyword>
<dbReference type="PROSITE" id="PS00160">
    <property type="entry name" value="ALDOLASE_KDPG_KHG_2"/>
    <property type="match status" value="1"/>
</dbReference>
<comment type="pathway">
    <text evidence="1">Carbohydrate acid metabolism.</text>
</comment>
<dbReference type="SUPFAM" id="SSF51569">
    <property type="entry name" value="Aldolase"/>
    <property type="match status" value="1"/>
</dbReference>
<evidence type="ECO:0000256" key="4">
    <source>
        <dbReference type="ARBA" id="ARBA00023239"/>
    </source>
</evidence>
<reference evidence="6" key="1">
    <citation type="submission" date="2019-08" db="EMBL/GenBank/DDBJ databases">
        <authorList>
            <person name="Kucharzyk K."/>
            <person name="Murdoch R.W."/>
            <person name="Higgins S."/>
            <person name="Loffler F."/>
        </authorList>
    </citation>
    <scope>NUCLEOTIDE SEQUENCE</scope>
</reference>
<evidence type="ECO:0000256" key="2">
    <source>
        <dbReference type="ARBA" id="ARBA00006906"/>
    </source>
</evidence>
<dbReference type="InterPro" id="IPR031338">
    <property type="entry name" value="KDPG/KHG_AS_2"/>
</dbReference>
<dbReference type="InterPro" id="IPR000887">
    <property type="entry name" value="Aldlse_KDPG_KHG"/>
</dbReference>